<organism evidence="1">
    <name type="scientific">Singulisphaera sp. Ch08</name>
    <dbReference type="NCBI Taxonomy" id="3120278"/>
    <lineage>
        <taxon>Bacteria</taxon>
        <taxon>Pseudomonadati</taxon>
        <taxon>Planctomycetota</taxon>
        <taxon>Planctomycetia</taxon>
        <taxon>Isosphaerales</taxon>
        <taxon>Isosphaeraceae</taxon>
        <taxon>Singulisphaera</taxon>
    </lineage>
</organism>
<dbReference type="AlphaFoldDB" id="A0AAU7CJ39"/>
<proteinExistence type="predicted"/>
<reference evidence="1" key="1">
    <citation type="submission" date="2024-05" db="EMBL/GenBank/DDBJ databases">
        <title>Planctomycetes of the genus Singulisphaera possess chitinolytic capabilities.</title>
        <authorList>
            <person name="Ivanova A."/>
        </authorList>
    </citation>
    <scope>NUCLEOTIDE SEQUENCE</scope>
    <source>
        <strain evidence="1">Ch08T</strain>
    </source>
</reference>
<accession>A0AAU7CJ39</accession>
<sequence length="368" mass="40821">MEIAYTGNLGADFKGPTEVYLASGSNPITADAWATYVPPPNYLKNTNRNVEFNSVDFLTSPDSTTGQTYITTTDGYTWQFVTETVSANYPFKPGDYPEEQYTSAYQAAAFDPTPPPGVIRYSANTKNAITTWLARDAENHPIKRYFVRDSWKNLYIMQTSGVTDESDVERNFFSAVLPAGWLKFTGYLPADLTTIPAYDSQGFAQYNIFRDSADDAFQQVTWSAQGNGIAQHIADMPIWGGPKSNKINARLLSDSLIHAAQGNDTIRVFERNDIVYGDAGTDTVVFSGNRRQYVLTAPSGDRSTVVVSRLASKHRAQVVTLHDIERIRFADGIVSTAKLKKPPVISPSRPPLWRAGRPRISPRFCGQK</sequence>
<dbReference type="InterPro" id="IPR011049">
    <property type="entry name" value="Serralysin-like_metalloprot_C"/>
</dbReference>
<dbReference type="Gene3D" id="2.150.10.10">
    <property type="entry name" value="Serralysin-like metalloprotease, C-terminal"/>
    <property type="match status" value="1"/>
</dbReference>
<dbReference type="EMBL" id="CP155447">
    <property type="protein sequence ID" value="XBH05483.1"/>
    <property type="molecule type" value="Genomic_DNA"/>
</dbReference>
<protein>
    <submittedName>
        <fullName evidence="1">Uncharacterized protein</fullName>
    </submittedName>
</protein>
<evidence type="ECO:0000313" key="1">
    <source>
        <dbReference type="EMBL" id="XBH05483.1"/>
    </source>
</evidence>
<name>A0AAU7CJ39_9BACT</name>
<dbReference type="SUPFAM" id="SSF51120">
    <property type="entry name" value="beta-Roll"/>
    <property type="match status" value="1"/>
</dbReference>
<dbReference type="RefSeq" id="WP_406698305.1">
    <property type="nucleotide sequence ID" value="NZ_CP155447.1"/>
</dbReference>
<gene>
    <name evidence="1" type="ORF">V5E97_05540</name>
</gene>